<accession>A0A811JUS2</accession>
<dbReference type="GO" id="GO:0000978">
    <property type="term" value="F:RNA polymerase II cis-regulatory region sequence-specific DNA binding"/>
    <property type="evidence" value="ECO:0007669"/>
    <property type="project" value="TreeGrafter"/>
</dbReference>
<keyword evidence="7" id="KW-0963">Cytoplasm</keyword>
<dbReference type="Proteomes" id="UP000614601">
    <property type="component" value="Unassembled WGS sequence"/>
</dbReference>
<dbReference type="SUPFAM" id="SSF49879">
    <property type="entry name" value="SMAD/FHA domain"/>
    <property type="match status" value="1"/>
</dbReference>
<evidence type="ECO:0000256" key="3">
    <source>
        <dbReference type="ARBA" id="ARBA00022833"/>
    </source>
</evidence>
<dbReference type="GO" id="GO:0000981">
    <property type="term" value="F:DNA-binding transcription factor activity, RNA polymerase II-specific"/>
    <property type="evidence" value="ECO:0007669"/>
    <property type="project" value="TreeGrafter"/>
</dbReference>
<organism evidence="11 12">
    <name type="scientific">Bursaphelenchus okinawaensis</name>
    <dbReference type="NCBI Taxonomy" id="465554"/>
    <lineage>
        <taxon>Eukaryota</taxon>
        <taxon>Metazoa</taxon>
        <taxon>Ecdysozoa</taxon>
        <taxon>Nematoda</taxon>
        <taxon>Chromadorea</taxon>
        <taxon>Rhabditida</taxon>
        <taxon>Tylenchina</taxon>
        <taxon>Tylenchomorpha</taxon>
        <taxon>Aphelenchoidea</taxon>
        <taxon>Aphelenchoididae</taxon>
        <taxon>Bursaphelenchus</taxon>
    </lineage>
</organism>
<keyword evidence="6 7" id="KW-0539">Nucleus</keyword>
<evidence type="ECO:0000256" key="1">
    <source>
        <dbReference type="ARBA" id="ARBA00005545"/>
    </source>
</evidence>
<dbReference type="GO" id="GO:0009791">
    <property type="term" value="P:post-embryonic development"/>
    <property type="evidence" value="ECO:0007669"/>
    <property type="project" value="UniProtKB-ARBA"/>
</dbReference>
<dbReference type="InterPro" id="IPR017855">
    <property type="entry name" value="SMAD-like_dom_sf"/>
</dbReference>
<dbReference type="InterPro" id="IPR003619">
    <property type="entry name" value="MAD_homology1_Dwarfin-type"/>
</dbReference>
<feature type="region of interest" description="Disordered" evidence="8">
    <location>
        <begin position="206"/>
        <end position="290"/>
    </location>
</feature>
<dbReference type="GO" id="GO:0032924">
    <property type="term" value="P:activin receptor signaling pathway"/>
    <property type="evidence" value="ECO:0007669"/>
    <property type="project" value="TreeGrafter"/>
</dbReference>
<evidence type="ECO:0000313" key="12">
    <source>
        <dbReference type="Proteomes" id="UP000614601"/>
    </source>
</evidence>
<keyword evidence="3" id="KW-0862">Zinc</keyword>
<dbReference type="SMART" id="SM00523">
    <property type="entry name" value="DWA"/>
    <property type="match status" value="1"/>
</dbReference>
<evidence type="ECO:0000256" key="4">
    <source>
        <dbReference type="ARBA" id="ARBA00023015"/>
    </source>
</evidence>
<evidence type="ECO:0000313" key="11">
    <source>
        <dbReference type="EMBL" id="CAD5207060.1"/>
    </source>
</evidence>
<dbReference type="Proteomes" id="UP000783686">
    <property type="component" value="Unassembled WGS sequence"/>
</dbReference>
<dbReference type="GO" id="GO:0071144">
    <property type="term" value="C:heteromeric SMAD protein complex"/>
    <property type="evidence" value="ECO:0007669"/>
    <property type="project" value="TreeGrafter"/>
</dbReference>
<keyword evidence="4 7" id="KW-0805">Transcription regulation</keyword>
<evidence type="ECO:0000259" key="9">
    <source>
        <dbReference type="PROSITE" id="PS51075"/>
    </source>
</evidence>
<feature type="compositionally biased region" description="Polar residues" evidence="8">
    <location>
        <begin position="253"/>
        <end position="265"/>
    </location>
</feature>
<comment type="similarity">
    <text evidence="1 7">Belongs to the dwarfin/SMAD family.</text>
</comment>
<dbReference type="GO" id="GO:0030154">
    <property type="term" value="P:cell differentiation"/>
    <property type="evidence" value="ECO:0007669"/>
    <property type="project" value="TreeGrafter"/>
</dbReference>
<name>A0A811JUS2_9BILA</name>
<dbReference type="GO" id="GO:0070411">
    <property type="term" value="F:I-SMAD binding"/>
    <property type="evidence" value="ECO:0007669"/>
    <property type="project" value="TreeGrafter"/>
</dbReference>
<evidence type="ECO:0000256" key="6">
    <source>
        <dbReference type="ARBA" id="ARBA00023242"/>
    </source>
</evidence>
<proteinExistence type="inferred from homology"/>
<dbReference type="Pfam" id="PF03165">
    <property type="entry name" value="MH1"/>
    <property type="match status" value="1"/>
</dbReference>
<comment type="subcellular location">
    <subcellularLocation>
        <location evidence="7">Cytoplasm</location>
    </subcellularLocation>
    <subcellularLocation>
        <location evidence="7">Nucleus</location>
    </subcellularLocation>
</comment>
<evidence type="ECO:0000256" key="8">
    <source>
        <dbReference type="SAM" id="MobiDB-lite"/>
    </source>
</evidence>
<protein>
    <recommendedName>
        <fullName evidence="7">Mothers against decapentaplegic homolog</fullName>
        <shortName evidence="7">MAD homolog</shortName>
        <shortName evidence="7">Mothers against DPP homolog</shortName>
    </recommendedName>
    <alternativeName>
        <fullName evidence="7">SMAD family member</fullName>
    </alternativeName>
</protein>
<dbReference type="Pfam" id="PF03166">
    <property type="entry name" value="MH2"/>
    <property type="match status" value="1"/>
</dbReference>
<dbReference type="GO" id="GO:0051239">
    <property type="term" value="P:regulation of multicellular organismal process"/>
    <property type="evidence" value="ECO:0007669"/>
    <property type="project" value="UniProtKB-ARBA"/>
</dbReference>
<dbReference type="PANTHER" id="PTHR13703:SF25">
    <property type="entry name" value="MOTHERS AGAINST DECAPENTAPLEGIC HOMOLOG"/>
    <property type="match status" value="1"/>
</dbReference>
<dbReference type="InterPro" id="IPR036578">
    <property type="entry name" value="SMAD_MH1_sf"/>
</dbReference>
<dbReference type="EMBL" id="CAJFDH010000001">
    <property type="protein sequence ID" value="CAD5207060.1"/>
    <property type="molecule type" value="Genomic_DNA"/>
</dbReference>
<evidence type="ECO:0000256" key="7">
    <source>
        <dbReference type="RuleBase" id="RU361195"/>
    </source>
</evidence>
<dbReference type="EMBL" id="CAJFCW020000001">
    <property type="protein sequence ID" value="CAG9084187.1"/>
    <property type="molecule type" value="Genomic_DNA"/>
</dbReference>
<evidence type="ECO:0000256" key="2">
    <source>
        <dbReference type="ARBA" id="ARBA00022723"/>
    </source>
</evidence>
<dbReference type="GO" id="GO:0060395">
    <property type="term" value="P:SMAD protein signal transduction"/>
    <property type="evidence" value="ECO:0007669"/>
    <property type="project" value="TreeGrafter"/>
</dbReference>
<evidence type="ECO:0000259" key="10">
    <source>
        <dbReference type="PROSITE" id="PS51076"/>
    </source>
</evidence>
<sequence length="509" mass="57089">MDFINDLMPVDSALVKRLQRSMVFDTNKSAARIRNDERHAVSALVTVLKRLRKNKGAVEVLDRAVTSEDCSTKCIVYKMPKKSDANNPTLHKTYPHFTLCKMFRFPEIVTYHQLTHSDHCLFDFATNYQSLEYCINPYHYQLAKRPQIPDMVVPKNVPVDLQTQHRLLTLSGNIDRLCPQGVPNITLDARSIPACSDPDARCFSTDKGENNEDAASSCSSRVPGVASPTSTHVPSPSTDFNDEMETDQDLPSPGSTGSQEPSNRNIYAKPPMSNDSDWHRTAESPFGAIMGPDGDIGNVMSTDTVARISFQESPVWCTVGYYEEETCVRSDYHGSRPSFVIDGYTSVPDEERFSVGNFTNSKRSKGTLQVRQFIGKGIRLYYIAGDVFVENLSAFSIFVQSPMAAHRYNWHTAAVCKIAPNSHFKIFSMTEFATLLGIAVKDGFETTFALTRMCTVRISLVKGWGKVYKRHSVNKTPVWFQVHLTSPLQWLDRILIEMGGPPERCTSFS</sequence>
<dbReference type="GO" id="GO:0046872">
    <property type="term" value="F:metal ion binding"/>
    <property type="evidence" value="ECO:0007669"/>
    <property type="project" value="UniProtKB-KW"/>
</dbReference>
<dbReference type="GO" id="GO:0050793">
    <property type="term" value="P:regulation of developmental process"/>
    <property type="evidence" value="ECO:0007669"/>
    <property type="project" value="UniProtKB-ARBA"/>
</dbReference>
<keyword evidence="5 7" id="KW-0804">Transcription</keyword>
<dbReference type="GO" id="GO:0009653">
    <property type="term" value="P:anatomical structure morphogenesis"/>
    <property type="evidence" value="ECO:0007669"/>
    <property type="project" value="TreeGrafter"/>
</dbReference>
<dbReference type="PROSITE" id="PS51075">
    <property type="entry name" value="MH1"/>
    <property type="match status" value="1"/>
</dbReference>
<dbReference type="GO" id="GO:0045944">
    <property type="term" value="P:positive regulation of transcription by RNA polymerase II"/>
    <property type="evidence" value="ECO:0007669"/>
    <property type="project" value="TreeGrafter"/>
</dbReference>
<dbReference type="SUPFAM" id="SSF56366">
    <property type="entry name" value="SMAD MH1 domain"/>
    <property type="match status" value="1"/>
</dbReference>
<comment type="caution">
    <text evidence="11">The sequence shown here is derived from an EMBL/GenBank/DDBJ whole genome shotgun (WGS) entry which is preliminary data.</text>
</comment>
<evidence type="ECO:0000256" key="5">
    <source>
        <dbReference type="ARBA" id="ARBA00023163"/>
    </source>
</evidence>
<dbReference type="InterPro" id="IPR013790">
    <property type="entry name" value="Dwarfin"/>
</dbReference>
<dbReference type="PROSITE" id="PS51076">
    <property type="entry name" value="MH2"/>
    <property type="match status" value="1"/>
</dbReference>
<dbReference type="Gene3D" id="2.60.200.10">
    <property type="match status" value="1"/>
</dbReference>
<keyword evidence="12" id="KW-1185">Reference proteome</keyword>
<dbReference type="GO" id="GO:0005737">
    <property type="term" value="C:cytoplasm"/>
    <property type="evidence" value="ECO:0007669"/>
    <property type="project" value="UniProtKB-SubCell"/>
</dbReference>
<reference evidence="11" key="1">
    <citation type="submission" date="2020-09" db="EMBL/GenBank/DDBJ databases">
        <authorList>
            <person name="Kikuchi T."/>
        </authorList>
    </citation>
    <scope>NUCLEOTIDE SEQUENCE</scope>
    <source>
        <strain evidence="11">SH1</strain>
    </source>
</reference>
<dbReference type="AlphaFoldDB" id="A0A811JUS2"/>
<dbReference type="InterPro" id="IPR001132">
    <property type="entry name" value="SMAD_dom_Dwarfin-type"/>
</dbReference>
<dbReference type="Gene3D" id="3.90.520.10">
    <property type="entry name" value="SMAD MH1 domain"/>
    <property type="match status" value="1"/>
</dbReference>
<dbReference type="SMART" id="SM00524">
    <property type="entry name" value="DWB"/>
    <property type="match status" value="1"/>
</dbReference>
<dbReference type="PANTHER" id="PTHR13703">
    <property type="entry name" value="SMAD"/>
    <property type="match status" value="1"/>
</dbReference>
<feature type="domain" description="MH2" evidence="10">
    <location>
        <begin position="316"/>
        <end position="509"/>
    </location>
</feature>
<dbReference type="OrthoDB" id="5794312at2759"/>
<dbReference type="InterPro" id="IPR013019">
    <property type="entry name" value="MAD_homology_MH1"/>
</dbReference>
<dbReference type="InterPro" id="IPR008984">
    <property type="entry name" value="SMAD_FHA_dom_sf"/>
</dbReference>
<feature type="compositionally biased region" description="Low complexity" evidence="8">
    <location>
        <begin position="227"/>
        <end position="238"/>
    </location>
</feature>
<feature type="domain" description="MH1" evidence="9">
    <location>
        <begin position="13"/>
        <end position="149"/>
    </location>
</feature>
<keyword evidence="2" id="KW-0479">Metal-binding</keyword>
<gene>
    <name evidence="11" type="ORF">BOKJ2_LOCUS1744</name>
</gene>